<gene>
    <name evidence="6" type="ORF">LPLAT_LOCUS10119</name>
</gene>
<keyword evidence="7" id="KW-1185">Reference proteome</keyword>
<reference evidence="6" key="1">
    <citation type="submission" date="2024-04" db="EMBL/GenBank/DDBJ databases">
        <authorList>
            <consortium name="Molecular Ecology Group"/>
        </authorList>
    </citation>
    <scope>NUCLEOTIDE SEQUENCE</scope>
</reference>
<evidence type="ECO:0000256" key="1">
    <source>
        <dbReference type="ARBA" id="ARBA00004245"/>
    </source>
</evidence>
<evidence type="ECO:0000313" key="6">
    <source>
        <dbReference type="EMBL" id="CAL1684510.1"/>
    </source>
</evidence>
<comment type="similarity">
    <text evidence="2">Belongs to the KIF-binding protein family.</text>
</comment>
<dbReference type="PANTHER" id="PTHR46321">
    <property type="entry name" value="KIF1-BINDING PROTEIN"/>
    <property type="match status" value="1"/>
</dbReference>
<evidence type="ECO:0000256" key="5">
    <source>
        <dbReference type="ARBA" id="ARBA00023212"/>
    </source>
</evidence>
<dbReference type="GO" id="GO:0005856">
    <property type="term" value="C:cytoskeleton"/>
    <property type="evidence" value="ECO:0007669"/>
    <property type="project" value="UniProtKB-SubCell"/>
</dbReference>
<evidence type="ECO:0000313" key="7">
    <source>
        <dbReference type="Proteomes" id="UP001497644"/>
    </source>
</evidence>
<dbReference type="InterPro" id="IPR022083">
    <property type="entry name" value="KBP"/>
</dbReference>
<keyword evidence="5" id="KW-0206">Cytoskeleton</keyword>
<evidence type="ECO:0000256" key="2">
    <source>
        <dbReference type="ARBA" id="ARBA00010305"/>
    </source>
</evidence>
<evidence type="ECO:0000256" key="4">
    <source>
        <dbReference type="ARBA" id="ARBA00022490"/>
    </source>
</evidence>
<evidence type="ECO:0000256" key="3">
    <source>
        <dbReference type="ARBA" id="ARBA00016840"/>
    </source>
</evidence>
<dbReference type="AlphaFoldDB" id="A0AAV2NZX8"/>
<dbReference type="Proteomes" id="UP001497644">
    <property type="component" value="Chromosome 5"/>
</dbReference>
<comment type="subcellular location">
    <subcellularLocation>
        <location evidence="1">Cytoplasm</location>
        <location evidence="1">Cytoskeleton</location>
    </subcellularLocation>
</comment>
<dbReference type="EMBL" id="OZ034828">
    <property type="protein sequence ID" value="CAL1684510.1"/>
    <property type="molecule type" value="Genomic_DNA"/>
</dbReference>
<name>A0AAV2NZX8_9HYME</name>
<accession>A0AAV2NZX8</accession>
<organism evidence="6 7">
    <name type="scientific">Lasius platythorax</name>
    <dbReference type="NCBI Taxonomy" id="488582"/>
    <lineage>
        <taxon>Eukaryota</taxon>
        <taxon>Metazoa</taxon>
        <taxon>Ecdysozoa</taxon>
        <taxon>Arthropoda</taxon>
        <taxon>Hexapoda</taxon>
        <taxon>Insecta</taxon>
        <taxon>Pterygota</taxon>
        <taxon>Neoptera</taxon>
        <taxon>Endopterygota</taxon>
        <taxon>Hymenoptera</taxon>
        <taxon>Apocrita</taxon>
        <taxon>Aculeata</taxon>
        <taxon>Formicoidea</taxon>
        <taxon>Formicidae</taxon>
        <taxon>Formicinae</taxon>
        <taxon>Lasius</taxon>
        <taxon>Lasius</taxon>
    </lineage>
</organism>
<keyword evidence="4" id="KW-0963">Cytoplasm</keyword>
<protein>
    <recommendedName>
        <fullName evidence="3">KIF-binding protein</fullName>
    </recommendedName>
</protein>
<dbReference type="Pfam" id="PF12309">
    <property type="entry name" value="KBP_C"/>
    <property type="match status" value="1"/>
</dbReference>
<sequence length="234" mass="27042">MIKDQDYSASSAMHDNYELYRANIAVAWGLYGIRLLNSSKKGLQCESDKSCEANNTKSESSAKFEEGLMKPLIFVDLEKALENIEVPNTYVSSLDDAKIVFANVLKWFNTAKTFYTVEKDFTICVEITVNISTAYKYYADFVGNISEQIKITKERIKVLEYAVSIVSLPRCDTLEKYQSCRYLYFHIAIAYSTLLDMTSEEFYEAKEITDEMRMETKRLVKSIFDNFQLYSKHT</sequence>
<dbReference type="PANTHER" id="PTHR46321:SF1">
    <property type="entry name" value="KIF-BINDING PROTEIN"/>
    <property type="match status" value="1"/>
</dbReference>
<proteinExistence type="inferred from homology"/>